<feature type="chain" id="PRO_5011693064" evidence="1">
    <location>
        <begin position="28"/>
        <end position="228"/>
    </location>
</feature>
<proteinExistence type="predicted"/>
<keyword evidence="3" id="KW-1185">Reference proteome</keyword>
<protein>
    <submittedName>
        <fullName evidence="2">Uncharacterized protein</fullName>
    </submittedName>
</protein>
<organism evidence="2 3">
    <name type="scientific">Pontibacter chinhatensis</name>
    <dbReference type="NCBI Taxonomy" id="1436961"/>
    <lineage>
        <taxon>Bacteria</taxon>
        <taxon>Pseudomonadati</taxon>
        <taxon>Bacteroidota</taxon>
        <taxon>Cytophagia</taxon>
        <taxon>Cytophagales</taxon>
        <taxon>Hymenobacteraceae</taxon>
        <taxon>Pontibacter</taxon>
    </lineage>
</organism>
<feature type="signal peptide" evidence="1">
    <location>
        <begin position="1"/>
        <end position="27"/>
    </location>
</feature>
<evidence type="ECO:0000313" key="3">
    <source>
        <dbReference type="Proteomes" id="UP000198724"/>
    </source>
</evidence>
<reference evidence="3" key="1">
    <citation type="submission" date="2016-10" db="EMBL/GenBank/DDBJ databases">
        <authorList>
            <person name="Varghese N."/>
            <person name="Submissions S."/>
        </authorList>
    </citation>
    <scope>NUCLEOTIDE SEQUENCE [LARGE SCALE GENOMIC DNA]</scope>
    <source>
        <strain evidence="3">LP51</strain>
    </source>
</reference>
<sequence length="228" mass="26629">MKNHTLLLALFSFLLLLFCLPPTAAHAQYRPSIDVQEWPSGKVVLVSGDTIYGPITFYRTEDIVSVLHDDGSKSLYAPVNVQYFVAQEEPSGRAYTFLSLMWNLGRDYTDFKKPTFFEQLNQGTLKLIMREEYLRKDMSPTSPMYASTHLYTSENYVPGSEWVEYIKPLYYIELPDGEIVTLRNVKRDLNRLFGNKAREVRKYINEKRLTYEKPHHLMAIVNYYNSLK</sequence>
<evidence type="ECO:0000313" key="2">
    <source>
        <dbReference type="EMBL" id="SFG32106.1"/>
    </source>
</evidence>
<evidence type="ECO:0000256" key="1">
    <source>
        <dbReference type="SAM" id="SignalP"/>
    </source>
</evidence>
<keyword evidence="1" id="KW-0732">Signal</keyword>
<dbReference type="RefSeq" id="WP_139217775.1">
    <property type="nucleotide sequence ID" value="NZ_FOOT01000002.1"/>
</dbReference>
<dbReference type="OrthoDB" id="878746at2"/>
<name>A0A1I2R2S6_9BACT</name>
<gene>
    <name evidence="2" type="ORF">SAMN05421739_102151</name>
</gene>
<dbReference type="EMBL" id="FOOT01000002">
    <property type="protein sequence ID" value="SFG32106.1"/>
    <property type="molecule type" value="Genomic_DNA"/>
</dbReference>
<dbReference type="STRING" id="1436961.SAMN05421739_102151"/>
<dbReference type="Proteomes" id="UP000198724">
    <property type="component" value="Unassembled WGS sequence"/>
</dbReference>
<dbReference type="AlphaFoldDB" id="A0A1I2R2S6"/>
<accession>A0A1I2R2S6</accession>